<feature type="region of interest" description="Disordered" evidence="1">
    <location>
        <begin position="1328"/>
        <end position="1417"/>
    </location>
</feature>
<dbReference type="InterPro" id="IPR029310">
    <property type="entry name" value="FANCI_HD1"/>
</dbReference>
<dbReference type="InterPro" id="IPR016024">
    <property type="entry name" value="ARM-type_fold"/>
</dbReference>
<dbReference type="Pfam" id="PF14680">
    <property type="entry name" value="FANCI_HD2"/>
    <property type="match status" value="1"/>
</dbReference>
<accession>A0AAD3SCU2</accession>
<evidence type="ECO:0000259" key="5">
    <source>
        <dbReference type="Pfam" id="PF14679"/>
    </source>
</evidence>
<dbReference type="InterPro" id="IPR026171">
    <property type="entry name" value="FANCI"/>
</dbReference>
<feature type="compositionally biased region" description="Basic and acidic residues" evidence="1">
    <location>
        <begin position="1328"/>
        <end position="1349"/>
    </location>
</feature>
<dbReference type="InterPro" id="IPR029312">
    <property type="entry name" value="FANCI_HD2"/>
</dbReference>
<organism evidence="7 8">
    <name type="scientific">Nepenthes gracilis</name>
    <name type="common">Slender pitcher plant</name>
    <dbReference type="NCBI Taxonomy" id="150966"/>
    <lineage>
        <taxon>Eukaryota</taxon>
        <taxon>Viridiplantae</taxon>
        <taxon>Streptophyta</taxon>
        <taxon>Embryophyta</taxon>
        <taxon>Tracheophyta</taxon>
        <taxon>Spermatophyta</taxon>
        <taxon>Magnoliopsida</taxon>
        <taxon>eudicotyledons</taxon>
        <taxon>Gunneridae</taxon>
        <taxon>Pentapetalae</taxon>
        <taxon>Caryophyllales</taxon>
        <taxon>Nepenthaceae</taxon>
        <taxon>Nepenthes</taxon>
    </lineage>
</organism>
<dbReference type="EMBL" id="BSYO01000008">
    <property type="protein sequence ID" value="GMH08297.1"/>
    <property type="molecule type" value="Genomic_DNA"/>
</dbReference>
<dbReference type="SUPFAM" id="SSF48371">
    <property type="entry name" value="ARM repeat"/>
    <property type="match status" value="1"/>
</dbReference>
<feature type="domain" description="FANCI solenoid 4" evidence="4">
    <location>
        <begin position="1098"/>
        <end position="1334"/>
    </location>
</feature>
<dbReference type="InterPro" id="IPR029315">
    <property type="entry name" value="FANCI_S2"/>
</dbReference>
<evidence type="ECO:0000256" key="1">
    <source>
        <dbReference type="SAM" id="MobiDB-lite"/>
    </source>
</evidence>
<evidence type="ECO:0000259" key="3">
    <source>
        <dbReference type="Pfam" id="PF14676"/>
    </source>
</evidence>
<keyword evidence="8" id="KW-1185">Reference proteome</keyword>
<dbReference type="InterPro" id="IPR029314">
    <property type="entry name" value="FANCI_S4"/>
</dbReference>
<gene>
    <name evidence="7" type="ORF">Nepgr_010137</name>
</gene>
<feature type="domain" description="FANCI solenoid 1" evidence="2">
    <location>
        <begin position="99"/>
        <end position="285"/>
    </location>
</feature>
<dbReference type="Pfam" id="PF14676">
    <property type="entry name" value="FANCI_S2"/>
    <property type="match status" value="1"/>
</dbReference>
<evidence type="ECO:0000313" key="7">
    <source>
        <dbReference type="EMBL" id="GMH08297.1"/>
    </source>
</evidence>
<feature type="domain" description="FANCI solenoid 2" evidence="3">
    <location>
        <begin position="383"/>
        <end position="538"/>
    </location>
</feature>
<evidence type="ECO:0008006" key="9">
    <source>
        <dbReference type="Google" id="ProtNLM"/>
    </source>
</evidence>
<dbReference type="PANTHER" id="PTHR21818">
    <property type="entry name" value="BC025462 PROTEIN"/>
    <property type="match status" value="1"/>
</dbReference>
<dbReference type="Pfam" id="PF14679">
    <property type="entry name" value="FANCI_HD1"/>
    <property type="match status" value="1"/>
</dbReference>
<dbReference type="GO" id="GO:0006281">
    <property type="term" value="P:DNA repair"/>
    <property type="evidence" value="ECO:0007669"/>
    <property type="project" value="InterPro"/>
</dbReference>
<name>A0AAD3SCU2_NEPGR</name>
<reference evidence="7" key="1">
    <citation type="submission" date="2023-05" db="EMBL/GenBank/DDBJ databases">
        <title>Nepenthes gracilis genome sequencing.</title>
        <authorList>
            <person name="Fukushima K."/>
        </authorList>
    </citation>
    <scope>NUCLEOTIDE SEQUENCE</scope>
    <source>
        <strain evidence="7">SING2019-196</strain>
    </source>
</reference>
<proteinExistence type="predicted"/>
<evidence type="ECO:0000259" key="6">
    <source>
        <dbReference type="Pfam" id="PF14680"/>
    </source>
</evidence>
<protein>
    <recommendedName>
        <fullName evidence="9">Fanconi anemia group I protein</fullName>
    </recommendedName>
</protein>
<dbReference type="Pfam" id="PF14678">
    <property type="entry name" value="FANCI_S4"/>
    <property type="match status" value="1"/>
</dbReference>
<dbReference type="PANTHER" id="PTHR21818:SF0">
    <property type="entry name" value="FANCONI ANEMIA GROUP I PROTEIN"/>
    <property type="match status" value="1"/>
</dbReference>
<evidence type="ECO:0000259" key="4">
    <source>
        <dbReference type="Pfam" id="PF14678"/>
    </source>
</evidence>
<evidence type="ECO:0000259" key="2">
    <source>
        <dbReference type="Pfam" id="PF14675"/>
    </source>
</evidence>
<evidence type="ECO:0000313" key="8">
    <source>
        <dbReference type="Proteomes" id="UP001279734"/>
    </source>
</evidence>
<sequence length="1417" mass="157881">MVTAGVQPDSRHGSMPPPLTDADIVLLAQQQPQTGGPLPPCLTSPDSHQTLIAFLCSRSISPSPSSSVSEYAIALLSVLSRCLYSPSASSILSSFLLAYIDLFNTGKIPHDSNSFKTIQLFNIHLQNIPIRKLPSIAESIISYLPRIVDLDDAQLLELLPRCLEILKSNGNEQFVNSMLERILACDWSKVLLVKMVSIIREFSFMDKNRGRELLDKVFRGMMSVDLQDIPSLTYQLLVAASKGFSKREVIEGIVMFFELKTGPKVSSTMRHVEGTVLLHLNFAVKQDPSLGQEVVGLMKSDIRALNHFSIVVLLSVARVRRFSESCMRVLKMAVLSAYRDHKVSRNCKWLPENLKEEYLQRAKMVEKAVLRAVDDSNYGREHVVPSIVQFGFLLLESVKEDDSKRSDNPDDLMGIEGIGIEMLKILFEAHDMSRTEIIEQCKFHILSSRPEHSKTIVRLLGIVVLSYPHAMLEHVSRLKELLDYFTFLDSNVATYLMTALLPFTKFSRDLQDYIILVVRKAMFSREDAVRVAAINAIIDVILADKQSKKVGPFSFQDSSSQASCSQPCEIMCGGNNNNLFLELSGLLQRCLYQQAKVREILYHGLVKIVLVDPLTSGPIFDFLLPHFLRFFQEDADFGLNIGSCVKLVSGKICIDEPFDWLLSCISWVLLLQPHGKSGIPDSLPCFGFSLSQENEAGIIHSGETFSSSLQKIRNFLRSAKMEGILGEVHDTGSVSFVKEKKQCCAFILSGIIEVVLNNIATELEKSTDGRSGDLENEIIDFVILYDSLQKDICTSGQGNGIRRGSSKITASDANLHDTGAGHAKVNQDCLPFMGTSSIYRLLLMALKLDNIQQSNDATASRNHSQGSQRKVLVGTTKLISFSLNASLRQIKSSPLTGKSDPTRTLIYGEIMILGPPLLKLVWLLRSGPSFEADQKKKESKGRKDSEDRKDCIHLALICLRELLKRSLQSPKETCLIDDLLSISAFEHAPKNIDSGDDECRPAFDNEDQDSQRKMLFLQKVIKPLLSELLSVSFFCEVQILCDIVLVVGDKLPKECRSFLAEWVVSMCKNSSIKDPKVAKCLAMLASCLKPPPDDLLLAEAMALEMLNLTRSEQLKPLKISEEYPIINQWTAAAVASPILQLVESVIGDMQWATVKLKTSSAIAKGRSSLVQNGEMALLSALEEAVYSRAEAVVKVLSPFMGMSLKAPQAEQILRLAERFYKQLALMSKLQIAPKGCKQLLPSLTFQKLVEITCKHLTVPLYNFVSQMQQNQLETNRRKGIINKIKRENRCIPDLIFHIENYEKYLIQLTKATKVNLLRHAKRSTSRDFRILEPEKADSEHASSHERGGADDSNSCRNESCERSEDDGGNQSDKVASADSDGRIAEENSESDGGDGSLFPYAKRAKMNTVVEDSDEEV</sequence>
<feature type="domain" description="FANCI helical" evidence="5">
    <location>
        <begin position="289"/>
        <end position="370"/>
    </location>
</feature>
<dbReference type="Proteomes" id="UP001279734">
    <property type="component" value="Unassembled WGS sequence"/>
</dbReference>
<dbReference type="InterPro" id="IPR029308">
    <property type="entry name" value="FANCI_S1"/>
</dbReference>
<dbReference type="Pfam" id="PF14675">
    <property type="entry name" value="FANCI_S1"/>
    <property type="match status" value="1"/>
</dbReference>
<dbReference type="GO" id="GO:0070182">
    <property type="term" value="F:DNA polymerase binding"/>
    <property type="evidence" value="ECO:0007669"/>
    <property type="project" value="TreeGrafter"/>
</dbReference>
<feature type="domain" description="FANCI helical" evidence="6">
    <location>
        <begin position="556"/>
        <end position="792"/>
    </location>
</feature>
<comment type="caution">
    <text evidence="7">The sequence shown here is derived from an EMBL/GenBank/DDBJ whole genome shotgun (WGS) entry which is preliminary data.</text>
</comment>